<accession>A0A8S2D603</accession>
<reference evidence="5" key="1">
    <citation type="submission" date="2021-02" db="EMBL/GenBank/DDBJ databases">
        <authorList>
            <person name="Nowell W R."/>
        </authorList>
    </citation>
    <scope>NUCLEOTIDE SEQUENCE</scope>
</reference>
<sequence>MPPKGKGKKGKSEKKPKEAEEILRPSEKELILQKELDDKVRELAEIKLRAEYVTYMSKKTNIRQTKIVTLTDYHKQEIEDIKTEKENMLKEYEQKKEELRNQLMRKEQLLSQTRKELENMKEYKDIQEHQNNELKRLQDEITRLRSEHVREIARMKGTFQNEIQKQRTEEDAKVEEIRRAAEHEADQFLYDRTLSIQDENVDLRRELQSLIKRADALQESKTRLEEEQMHLIRNLKIAADLKRIRLNKTKYSNENSSRSNMSET</sequence>
<name>A0A8S2D603_9BILA</name>
<gene>
    <name evidence="5" type="ORF">OVA965_LOCUS5644</name>
    <name evidence="6" type="ORF">TMI583_LOCUS5641</name>
</gene>
<evidence type="ECO:0000313" key="5">
    <source>
        <dbReference type="EMBL" id="CAF0820957.1"/>
    </source>
</evidence>
<keyword evidence="1 2" id="KW-0175">Coiled coil</keyword>
<evidence type="ECO:0000313" key="6">
    <source>
        <dbReference type="EMBL" id="CAF3605239.1"/>
    </source>
</evidence>
<dbReference type="PANTHER" id="PTHR14845">
    <property type="entry name" value="COILED-COIL DOMAIN-CONTAINING 166"/>
    <property type="match status" value="1"/>
</dbReference>
<dbReference type="Proteomes" id="UP000682733">
    <property type="component" value="Unassembled WGS sequence"/>
</dbReference>
<dbReference type="EMBL" id="CAJOBA010001612">
    <property type="protein sequence ID" value="CAF3605239.1"/>
    <property type="molecule type" value="Genomic_DNA"/>
</dbReference>
<comment type="caution">
    <text evidence="5">The sequence shown here is derived from an EMBL/GenBank/DDBJ whole genome shotgun (WGS) entry which is preliminary data.</text>
</comment>
<feature type="compositionally biased region" description="Basic and acidic residues" evidence="3">
    <location>
        <begin position="13"/>
        <end position="22"/>
    </location>
</feature>
<organism evidence="5 7">
    <name type="scientific">Didymodactylos carnosus</name>
    <dbReference type="NCBI Taxonomy" id="1234261"/>
    <lineage>
        <taxon>Eukaryota</taxon>
        <taxon>Metazoa</taxon>
        <taxon>Spiralia</taxon>
        <taxon>Gnathifera</taxon>
        <taxon>Rotifera</taxon>
        <taxon>Eurotatoria</taxon>
        <taxon>Bdelloidea</taxon>
        <taxon>Philodinida</taxon>
        <taxon>Philodinidae</taxon>
        <taxon>Didymodactylos</taxon>
    </lineage>
</organism>
<dbReference type="InterPro" id="IPR032777">
    <property type="entry name" value="DUF4515"/>
</dbReference>
<feature type="compositionally biased region" description="Basic residues" evidence="3">
    <location>
        <begin position="1"/>
        <end position="12"/>
    </location>
</feature>
<evidence type="ECO:0000256" key="1">
    <source>
        <dbReference type="ARBA" id="ARBA00023054"/>
    </source>
</evidence>
<feature type="domain" description="DUF4515" evidence="4">
    <location>
        <begin position="53"/>
        <end position="231"/>
    </location>
</feature>
<feature type="coiled-coil region" evidence="2">
    <location>
        <begin position="200"/>
        <end position="234"/>
    </location>
</feature>
<dbReference type="EMBL" id="CAJNOK010001612">
    <property type="protein sequence ID" value="CAF0820957.1"/>
    <property type="molecule type" value="Genomic_DNA"/>
</dbReference>
<dbReference type="AlphaFoldDB" id="A0A8S2D603"/>
<evidence type="ECO:0000256" key="2">
    <source>
        <dbReference type="SAM" id="Coils"/>
    </source>
</evidence>
<feature type="coiled-coil region" evidence="2">
    <location>
        <begin position="75"/>
        <end position="154"/>
    </location>
</feature>
<dbReference type="Pfam" id="PF14988">
    <property type="entry name" value="DUF4515"/>
    <property type="match status" value="1"/>
</dbReference>
<evidence type="ECO:0000313" key="7">
    <source>
        <dbReference type="Proteomes" id="UP000677228"/>
    </source>
</evidence>
<dbReference type="Proteomes" id="UP000677228">
    <property type="component" value="Unassembled WGS sequence"/>
</dbReference>
<dbReference type="PANTHER" id="PTHR14845:SF0">
    <property type="entry name" value="DUF4515 DOMAIN-CONTAINING PROTEIN"/>
    <property type="match status" value="1"/>
</dbReference>
<protein>
    <recommendedName>
        <fullName evidence="4">DUF4515 domain-containing protein</fullName>
    </recommendedName>
</protein>
<proteinExistence type="predicted"/>
<evidence type="ECO:0000256" key="3">
    <source>
        <dbReference type="SAM" id="MobiDB-lite"/>
    </source>
</evidence>
<evidence type="ECO:0000259" key="4">
    <source>
        <dbReference type="Pfam" id="PF14988"/>
    </source>
</evidence>
<feature type="region of interest" description="Disordered" evidence="3">
    <location>
        <begin position="1"/>
        <end position="22"/>
    </location>
</feature>